<protein>
    <submittedName>
        <fullName evidence="3">Esterase/lipase</fullName>
    </submittedName>
</protein>
<keyword evidence="2" id="KW-1133">Transmembrane helix</keyword>
<gene>
    <name evidence="3" type="ORF">SAMN05444285_12448</name>
</gene>
<organism evidence="3 4">
    <name type="scientific">Draconibacterium orientale</name>
    <dbReference type="NCBI Taxonomy" id="1168034"/>
    <lineage>
        <taxon>Bacteria</taxon>
        <taxon>Pseudomonadati</taxon>
        <taxon>Bacteroidota</taxon>
        <taxon>Bacteroidia</taxon>
        <taxon>Marinilabiliales</taxon>
        <taxon>Prolixibacteraceae</taxon>
        <taxon>Draconibacterium</taxon>
    </lineage>
</organism>
<keyword evidence="2" id="KW-0472">Membrane</keyword>
<dbReference type="EMBL" id="FOHT01000024">
    <property type="protein sequence ID" value="SET81585.1"/>
    <property type="molecule type" value="Genomic_DNA"/>
</dbReference>
<name>A0A1I0HEX8_9BACT</name>
<evidence type="ECO:0000313" key="3">
    <source>
        <dbReference type="EMBL" id="SET81585.1"/>
    </source>
</evidence>
<evidence type="ECO:0000256" key="1">
    <source>
        <dbReference type="ARBA" id="ARBA00022801"/>
    </source>
</evidence>
<feature type="transmembrane region" description="Helical" evidence="2">
    <location>
        <begin position="21"/>
        <end position="40"/>
    </location>
</feature>
<reference evidence="3 4" key="1">
    <citation type="submission" date="2016-10" db="EMBL/GenBank/DDBJ databases">
        <authorList>
            <person name="de Groot N.N."/>
        </authorList>
    </citation>
    <scope>NUCLEOTIDE SEQUENCE [LARGE SCALE GENOMIC DNA]</scope>
    <source>
        <strain evidence="3 4">DSM 25947</strain>
    </source>
</reference>
<dbReference type="InterPro" id="IPR050266">
    <property type="entry name" value="AB_hydrolase_sf"/>
</dbReference>
<dbReference type="Gene3D" id="3.40.50.1820">
    <property type="entry name" value="alpha/beta hydrolase"/>
    <property type="match status" value="1"/>
</dbReference>
<dbReference type="GO" id="GO:0016787">
    <property type="term" value="F:hydrolase activity"/>
    <property type="evidence" value="ECO:0007669"/>
    <property type="project" value="UniProtKB-KW"/>
</dbReference>
<dbReference type="SUPFAM" id="SSF53474">
    <property type="entry name" value="alpha/beta-Hydrolases"/>
    <property type="match status" value="1"/>
</dbReference>
<dbReference type="Proteomes" id="UP000181981">
    <property type="component" value="Unassembled WGS sequence"/>
</dbReference>
<evidence type="ECO:0000313" key="4">
    <source>
        <dbReference type="Proteomes" id="UP000181981"/>
    </source>
</evidence>
<dbReference type="AlphaFoldDB" id="A0A1I0HEX8"/>
<keyword evidence="2" id="KW-0812">Transmembrane</keyword>
<keyword evidence="1" id="KW-0378">Hydrolase</keyword>
<accession>A0A1I0HEX8</accession>
<dbReference type="PANTHER" id="PTHR43798">
    <property type="entry name" value="MONOACYLGLYCEROL LIPASE"/>
    <property type="match status" value="1"/>
</dbReference>
<evidence type="ECO:0000256" key="2">
    <source>
        <dbReference type="SAM" id="Phobius"/>
    </source>
</evidence>
<dbReference type="PANTHER" id="PTHR43798:SF31">
    <property type="entry name" value="AB HYDROLASE SUPERFAMILY PROTEIN YCLE"/>
    <property type="match status" value="1"/>
</dbReference>
<dbReference type="InterPro" id="IPR029058">
    <property type="entry name" value="AB_hydrolase_fold"/>
</dbReference>
<proteinExistence type="predicted"/>
<dbReference type="GO" id="GO:0016020">
    <property type="term" value="C:membrane"/>
    <property type="evidence" value="ECO:0007669"/>
    <property type="project" value="TreeGrafter"/>
</dbReference>
<sequence length="353" mass="39820">MFRDNTSGFGLWSSYFLNMKRIKRFLLIVILLAVVGYLLGPKPPKPELNKDLPSLSASIANIETFVQRKEAAFSIKPDNESRIFWANDSLKERTDYCVLYLHGFSASWFEGHPAHERFAQHFGCNLYIPRLHDHGLVTEDPLIDMTPDKLYASAKEAMMVARSLGRKVIVMSTSTGGTLGLKLAADFPEYVDGLIMYSPNIKVKNSSMALLSKPWGLQIGRKVIGGKYRVSDDDPESEDCKYWNCKYRVEALVYLQQLLDATMTKETFNRVTVPVFLGYYYKDDEHQDQTVSVDAMLDMFDELGTLPNQKVKKAFPEAGDHVIACDLTSGSVEEVIAETIRFGEEILGLSPSR</sequence>